<dbReference type="Pfam" id="PF02567">
    <property type="entry name" value="PhzC-PhzF"/>
    <property type="match status" value="1"/>
</dbReference>
<dbReference type="RefSeq" id="WP_090992571.1">
    <property type="nucleotide sequence ID" value="NZ_FOPP01000003.1"/>
</dbReference>
<dbReference type="AlphaFoldDB" id="A0A1I2VHG1"/>
<feature type="active site" evidence="3">
    <location>
        <position position="46"/>
    </location>
</feature>
<evidence type="ECO:0000313" key="4">
    <source>
        <dbReference type="EMBL" id="SFG88590.1"/>
    </source>
</evidence>
<sequence length="264" mass="29208">MKLSIYQVDAFTDKLFGGNPAAIVPLTSWLPAPVMQKIAAENNIAETAFFIPQGEDFELRWFTPELEIDLCGHATLATAHILFTELGYTKNVIHFHTLKAGTLTVTKLDDTYSLDFPSRVATPCELPDGLLSALGSKAPVEVLSSRDYMLVYEHEADVLAIRPDFGALAKLPIMGIIITARGDHSDFISRFFIPSAGINEDPVTGSAHCNLIPYWAEKLSKNELHAYQVSARRGELWCTLKGDRVLMKGKGVTYLKGEIYVEMD</sequence>
<proteinExistence type="inferred from homology"/>
<dbReference type="GO" id="GO:0016853">
    <property type="term" value="F:isomerase activity"/>
    <property type="evidence" value="ECO:0007669"/>
    <property type="project" value="UniProtKB-KW"/>
</dbReference>
<name>A0A1I2VHG1_9SPHI</name>
<dbReference type="OrthoDB" id="9788221at2"/>
<dbReference type="EMBL" id="FOPP01000003">
    <property type="protein sequence ID" value="SFG88590.1"/>
    <property type="molecule type" value="Genomic_DNA"/>
</dbReference>
<evidence type="ECO:0000256" key="3">
    <source>
        <dbReference type="PIRSR" id="PIRSR016184-1"/>
    </source>
</evidence>
<dbReference type="PANTHER" id="PTHR13774">
    <property type="entry name" value="PHENAZINE BIOSYNTHESIS PROTEIN"/>
    <property type="match status" value="1"/>
</dbReference>
<dbReference type="Gene3D" id="3.10.310.10">
    <property type="entry name" value="Diaminopimelate Epimerase, Chain A, domain 1"/>
    <property type="match status" value="2"/>
</dbReference>
<organism evidence="4 5">
    <name type="scientific">Pedobacter insulae</name>
    <dbReference type="NCBI Taxonomy" id="414048"/>
    <lineage>
        <taxon>Bacteria</taxon>
        <taxon>Pseudomonadati</taxon>
        <taxon>Bacteroidota</taxon>
        <taxon>Sphingobacteriia</taxon>
        <taxon>Sphingobacteriales</taxon>
        <taxon>Sphingobacteriaceae</taxon>
        <taxon>Pedobacter</taxon>
    </lineage>
</organism>
<reference evidence="4 5" key="1">
    <citation type="submission" date="2016-10" db="EMBL/GenBank/DDBJ databases">
        <authorList>
            <person name="de Groot N.N."/>
        </authorList>
    </citation>
    <scope>NUCLEOTIDE SEQUENCE [LARGE SCALE GENOMIC DNA]</scope>
    <source>
        <strain evidence="4 5">DSM 18684</strain>
    </source>
</reference>
<dbReference type="PANTHER" id="PTHR13774:SF17">
    <property type="entry name" value="PHENAZINE BIOSYNTHESIS-LIKE DOMAIN-CONTAINING PROTEIN"/>
    <property type="match status" value="1"/>
</dbReference>
<comment type="similarity">
    <text evidence="1">Belongs to the PhzF family.</text>
</comment>
<keyword evidence="5" id="KW-1185">Reference proteome</keyword>
<keyword evidence="2" id="KW-0413">Isomerase</keyword>
<dbReference type="Proteomes" id="UP000199666">
    <property type="component" value="Unassembled WGS sequence"/>
</dbReference>
<protein>
    <submittedName>
        <fullName evidence="4">Phenazine biosynthesis protein PhzF family</fullName>
    </submittedName>
</protein>
<evidence type="ECO:0000256" key="2">
    <source>
        <dbReference type="ARBA" id="ARBA00023235"/>
    </source>
</evidence>
<dbReference type="PIRSF" id="PIRSF016184">
    <property type="entry name" value="PhzC_PhzF"/>
    <property type="match status" value="1"/>
</dbReference>
<dbReference type="InterPro" id="IPR003719">
    <property type="entry name" value="Phenazine_PhzF-like"/>
</dbReference>
<evidence type="ECO:0000256" key="1">
    <source>
        <dbReference type="ARBA" id="ARBA00008270"/>
    </source>
</evidence>
<accession>A0A1I2VHG1</accession>
<evidence type="ECO:0000313" key="5">
    <source>
        <dbReference type="Proteomes" id="UP000199666"/>
    </source>
</evidence>
<gene>
    <name evidence="4" type="ORF">SAMN04489864_10339</name>
</gene>
<dbReference type="SUPFAM" id="SSF54506">
    <property type="entry name" value="Diaminopimelate epimerase-like"/>
    <property type="match status" value="1"/>
</dbReference>
<dbReference type="STRING" id="414048.SAMN04489864_10339"/>
<dbReference type="GO" id="GO:0005737">
    <property type="term" value="C:cytoplasm"/>
    <property type="evidence" value="ECO:0007669"/>
    <property type="project" value="TreeGrafter"/>
</dbReference>
<dbReference type="NCBIfam" id="TIGR00654">
    <property type="entry name" value="PhzF_family"/>
    <property type="match status" value="1"/>
</dbReference>